<name>A0AAD9LFD8_BABDI</name>
<evidence type="ECO:0000256" key="1">
    <source>
        <dbReference type="ARBA" id="ARBA00001968"/>
    </source>
</evidence>
<dbReference type="Proteomes" id="UP001195914">
    <property type="component" value="Unassembled WGS sequence"/>
</dbReference>
<evidence type="ECO:0000256" key="3">
    <source>
        <dbReference type="ARBA" id="ARBA00009504"/>
    </source>
</evidence>
<comment type="similarity">
    <text evidence="3 6">Belongs to the eukaryotic release factor 1 family. Pelota subfamily.</text>
</comment>
<comment type="subcellular location">
    <subcellularLocation>
        <location evidence="2 6">Cytoplasm</location>
    </subcellularLocation>
</comment>
<keyword evidence="4 6" id="KW-0963">Cytoplasm</keyword>
<dbReference type="InterPro" id="IPR042226">
    <property type="entry name" value="eFR1_2_sf"/>
</dbReference>
<dbReference type="Gene3D" id="2.30.30.870">
    <property type="entry name" value="Pelota, domain A"/>
    <property type="match status" value="1"/>
</dbReference>
<keyword evidence="5 6" id="KW-0479">Metal-binding</keyword>
<dbReference type="Gene3D" id="3.30.1330.30">
    <property type="match status" value="1"/>
</dbReference>
<evidence type="ECO:0000256" key="4">
    <source>
        <dbReference type="ARBA" id="ARBA00022490"/>
    </source>
</evidence>
<dbReference type="Pfam" id="PF03465">
    <property type="entry name" value="eRF1_3"/>
    <property type="match status" value="1"/>
</dbReference>
<evidence type="ECO:0000259" key="7">
    <source>
        <dbReference type="SMART" id="SM01194"/>
    </source>
</evidence>
<reference evidence="8" key="1">
    <citation type="journal article" date="2014" name="Nucleic Acids Res.">
        <title>The evolutionary dynamics of variant antigen genes in Babesia reveal a history of genomic innovation underlying host-parasite interaction.</title>
        <authorList>
            <person name="Jackson A.P."/>
            <person name="Otto T.D."/>
            <person name="Darby A."/>
            <person name="Ramaprasad A."/>
            <person name="Xia D."/>
            <person name="Echaide I.E."/>
            <person name="Farber M."/>
            <person name="Gahlot S."/>
            <person name="Gamble J."/>
            <person name="Gupta D."/>
            <person name="Gupta Y."/>
            <person name="Jackson L."/>
            <person name="Malandrin L."/>
            <person name="Malas T.B."/>
            <person name="Moussa E."/>
            <person name="Nair M."/>
            <person name="Reid A.J."/>
            <person name="Sanders M."/>
            <person name="Sharma J."/>
            <person name="Tracey A."/>
            <person name="Quail M.A."/>
            <person name="Weir W."/>
            <person name="Wastling J.M."/>
            <person name="Hall N."/>
            <person name="Willadsen P."/>
            <person name="Lingelbach K."/>
            <person name="Shiels B."/>
            <person name="Tait A."/>
            <person name="Berriman M."/>
            <person name="Allred D.R."/>
            <person name="Pain A."/>
        </authorList>
    </citation>
    <scope>NUCLEOTIDE SEQUENCE</scope>
    <source>
        <strain evidence="8">1802A</strain>
    </source>
</reference>
<dbReference type="PANTHER" id="PTHR10853:SF0">
    <property type="entry name" value="PROTEIN PELOTA HOMOLOG"/>
    <property type="match status" value="1"/>
</dbReference>
<comment type="cofactor">
    <cofactor evidence="1 6">
        <name>a divalent metal cation</name>
        <dbReference type="ChEBI" id="CHEBI:60240"/>
    </cofactor>
</comment>
<dbReference type="SUPFAM" id="SSF53137">
    <property type="entry name" value="Translational machinery components"/>
    <property type="match status" value="1"/>
</dbReference>
<dbReference type="InterPro" id="IPR005140">
    <property type="entry name" value="eRF1_Pelota-like_N"/>
</dbReference>
<feature type="domain" description="eRF1/Pelota-like N-terminal" evidence="7">
    <location>
        <begin position="1"/>
        <end position="155"/>
    </location>
</feature>
<dbReference type="GO" id="GO:0005737">
    <property type="term" value="C:cytoplasm"/>
    <property type="evidence" value="ECO:0007669"/>
    <property type="project" value="UniProtKB-SubCell"/>
</dbReference>
<dbReference type="InterPro" id="IPR004405">
    <property type="entry name" value="TF_pelota"/>
</dbReference>
<comment type="caution">
    <text evidence="8">The sequence shown here is derived from an EMBL/GenBank/DDBJ whole genome shotgun (WGS) entry which is preliminary data.</text>
</comment>
<dbReference type="InterPro" id="IPR038069">
    <property type="entry name" value="Pelota/DOM34_N"/>
</dbReference>
<sequence>MQIHHRSRLATGGIVLALTAENPDDIWCIYNLLSEGDEIVVFTSRKVKKESPLVASVKQEVKKFNIKLLIEVGRQPSTPKNVQRITYASSQDDLQVSGKNIADNPFVKVCFARKIVTNMQIGQYHTAEIRLHSKITLKKAIWNSYYNEKLNEVTNVTNQAEQTFLVVDSGKASLYFILRYLTKEAFSLTYNIPNRKISNLRFSHHQKAIENFYKAIIKKLCEAVNFDVTRTIVITGPGFTKTSFYNYLKENSSKLGYEVLNKNLKSFILCDSTSSDRRAIGEVLRNQAFVSRIHDQHYIHHNRAIDTLKKRLEDNDETVAIGLEDVCKAVQLGAVDSILITEYLIRNGYTEQRKHIHHILEDAKRHGGKVYYLSDEHYSSEFLTNLTGVAALLRMSIEGIS</sequence>
<evidence type="ECO:0000313" key="8">
    <source>
        <dbReference type="EMBL" id="KAK1933472.1"/>
    </source>
</evidence>
<dbReference type="GO" id="GO:0070966">
    <property type="term" value="P:nuclear-transcribed mRNA catabolic process, no-go decay"/>
    <property type="evidence" value="ECO:0007669"/>
    <property type="project" value="InterPro"/>
</dbReference>
<dbReference type="Gene3D" id="3.30.420.60">
    <property type="entry name" value="eRF1 domain 2"/>
    <property type="match status" value="1"/>
</dbReference>
<evidence type="ECO:0000256" key="6">
    <source>
        <dbReference type="RuleBase" id="RU362019"/>
    </source>
</evidence>
<dbReference type="SUPFAM" id="SSF159065">
    <property type="entry name" value="Dom34/Pelota N-terminal domain-like"/>
    <property type="match status" value="1"/>
</dbReference>
<comment type="function">
    <text evidence="6">Component of the Pelota-HBS1L complex, a complex that recognizes stalled ribosomes and triggers the No-Go Decay (NGD) pathway. In the Pelota-HBS1L complex, pelo recognizes ribosomes stalled at the 3' end of an mRNA and engages stalled ribosomes by destabilizing mRNA in the mRNA channel.</text>
</comment>
<dbReference type="GO" id="GO:0070481">
    <property type="term" value="P:nuclear-transcribed mRNA catabolic process, non-stop decay"/>
    <property type="evidence" value="ECO:0007669"/>
    <property type="project" value="InterPro"/>
</dbReference>
<dbReference type="InterPro" id="IPR005142">
    <property type="entry name" value="eRF1_3"/>
</dbReference>
<dbReference type="GO" id="GO:0071025">
    <property type="term" value="P:RNA surveillance"/>
    <property type="evidence" value="ECO:0007669"/>
    <property type="project" value="InterPro"/>
</dbReference>
<dbReference type="GO" id="GO:0032790">
    <property type="term" value="P:ribosome disassembly"/>
    <property type="evidence" value="ECO:0007669"/>
    <property type="project" value="TreeGrafter"/>
</dbReference>
<protein>
    <recommendedName>
        <fullName evidence="6">Protein pelota homolog</fullName>
    </recommendedName>
</protein>
<dbReference type="EMBL" id="JAHBMH010000073">
    <property type="protein sequence ID" value="KAK1933472.1"/>
    <property type="molecule type" value="Genomic_DNA"/>
</dbReference>
<accession>A0AAD9LFD8</accession>
<dbReference type="InterPro" id="IPR005141">
    <property type="entry name" value="eRF1_2"/>
</dbReference>
<dbReference type="AlphaFoldDB" id="A0AAD9LFD8"/>
<dbReference type="GO" id="GO:0046872">
    <property type="term" value="F:metal ion binding"/>
    <property type="evidence" value="ECO:0007669"/>
    <property type="project" value="UniProtKB-KW"/>
</dbReference>
<dbReference type="PANTHER" id="PTHR10853">
    <property type="entry name" value="PELOTA"/>
    <property type="match status" value="1"/>
</dbReference>
<dbReference type="SMART" id="SM01194">
    <property type="entry name" value="eRF1_1"/>
    <property type="match status" value="1"/>
</dbReference>
<evidence type="ECO:0000256" key="2">
    <source>
        <dbReference type="ARBA" id="ARBA00004496"/>
    </source>
</evidence>
<organism evidence="8 9">
    <name type="scientific">Babesia divergens</name>
    <dbReference type="NCBI Taxonomy" id="32595"/>
    <lineage>
        <taxon>Eukaryota</taxon>
        <taxon>Sar</taxon>
        <taxon>Alveolata</taxon>
        <taxon>Apicomplexa</taxon>
        <taxon>Aconoidasida</taxon>
        <taxon>Piroplasmida</taxon>
        <taxon>Babesiidae</taxon>
        <taxon>Babesia</taxon>
    </lineage>
</organism>
<gene>
    <name evidence="8" type="ORF">X943_003816</name>
</gene>
<keyword evidence="9" id="KW-1185">Reference proteome</keyword>
<dbReference type="InterPro" id="IPR029064">
    <property type="entry name" value="Ribosomal_eL30-like_sf"/>
</dbReference>
<dbReference type="Pfam" id="PF26356">
    <property type="entry name" value="Pelota_N"/>
    <property type="match status" value="1"/>
</dbReference>
<dbReference type="GO" id="GO:0070651">
    <property type="term" value="P:nonfunctional rRNA decay"/>
    <property type="evidence" value="ECO:0007669"/>
    <property type="project" value="TreeGrafter"/>
</dbReference>
<dbReference type="Pfam" id="PF03464">
    <property type="entry name" value="eRF1_2"/>
    <property type="match status" value="1"/>
</dbReference>
<evidence type="ECO:0000256" key="5">
    <source>
        <dbReference type="ARBA" id="ARBA00022723"/>
    </source>
</evidence>
<reference evidence="8" key="2">
    <citation type="submission" date="2021-05" db="EMBL/GenBank/DDBJ databases">
        <authorList>
            <person name="Pain A."/>
        </authorList>
    </citation>
    <scope>NUCLEOTIDE SEQUENCE</scope>
    <source>
        <strain evidence="8">1802A</strain>
    </source>
</reference>
<evidence type="ECO:0000313" key="9">
    <source>
        <dbReference type="Proteomes" id="UP001195914"/>
    </source>
</evidence>
<dbReference type="InterPro" id="IPR058547">
    <property type="entry name" value="Pelota_N"/>
</dbReference>
<dbReference type="NCBIfam" id="TIGR00111">
    <property type="entry name" value="pelota"/>
    <property type="match status" value="1"/>
</dbReference>
<proteinExistence type="inferred from homology"/>
<dbReference type="SUPFAM" id="SSF55315">
    <property type="entry name" value="L30e-like"/>
    <property type="match status" value="1"/>
</dbReference>